<proteinExistence type="predicted"/>
<reference evidence="2" key="1">
    <citation type="journal article" date="2005" name="Nature">
        <title>The map-based sequence of the rice genome.</title>
        <authorList>
            <consortium name="International rice genome sequencing project (IRGSP)"/>
            <person name="Matsumoto T."/>
            <person name="Wu J."/>
            <person name="Kanamori H."/>
            <person name="Katayose Y."/>
            <person name="Fujisawa M."/>
            <person name="Namiki N."/>
            <person name="Mizuno H."/>
            <person name="Yamamoto K."/>
            <person name="Antonio B.A."/>
            <person name="Baba T."/>
            <person name="Sakata K."/>
            <person name="Nagamura Y."/>
            <person name="Aoki H."/>
            <person name="Arikawa K."/>
            <person name="Arita K."/>
            <person name="Bito T."/>
            <person name="Chiden Y."/>
            <person name="Fujitsuka N."/>
            <person name="Fukunaka R."/>
            <person name="Hamada M."/>
            <person name="Harada C."/>
            <person name="Hayashi A."/>
            <person name="Hijishita S."/>
            <person name="Honda M."/>
            <person name="Hosokawa S."/>
            <person name="Ichikawa Y."/>
            <person name="Idonuma A."/>
            <person name="Iijima M."/>
            <person name="Ikeda M."/>
            <person name="Ikeno M."/>
            <person name="Ito K."/>
            <person name="Ito S."/>
            <person name="Ito T."/>
            <person name="Ito Y."/>
            <person name="Ito Y."/>
            <person name="Iwabuchi A."/>
            <person name="Kamiya K."/>
            <person name="Karasawa W."/>
            <person name="Kurita K."/>
            <person name="Katagiri S."/>
            <person name="Kikuta A."/>
            <person name="Kobayashi H."/>
            <person name="Kobayashi N."/>
            <person name="Machita K."/>
            <person name="Maehara T."/>
            <person name="Masukawa M."/>
            <person name="Mizubayashi T."/>
            <person name="Mukai Y."/>
            <person name="Nagasaki H."/>
            <person name="Nagata Y."/>
            <person name="Naito S."/>
            <person name="Nakashima M."/>
            <person name="Nakama Y."/>
            <person name="Nakamichi Y."/>
            <person name="Nakamura M."/>
            <person name="Meguro A."/>
            <person name="Negishi M."/>
            <person name="Ohta I."/>
            <person name="Ohta T."/>
            <person name="Okamoto M."/>
            <person name="Ono N."/>
            <person name="Saji S."/>
            <person name="Sakaguchi M."/>
            <person name="Sakai K."/>
            <person name="Shibata M."/>
            <person name="Shimokawa T."/>
            <person name="Song J."/>
            <person name="Takazaki Y."/>
            <person name="Terasawa K."/>
            <person name="Tsugane M."/>
            <person name="Tsuji K."/>
            <person name="Ueda S."/>
            <person name="Waki K."/>
            <person name="Yamagata H."/>
            <person name="Yamamoto M."/>
            <person name="Yamamoto S."/>
            <person name="Yamane H."/>
            <person name="Yoshiki S."/>
            <person name="Yoshihara R."/>
            <person name="Yukawa K."/>
            <person name="Zhong H."/>
            <person name="Yano M."/>
            <person name="Yuan Q."/>
            <person name="Ouyang S."/>
            <person name="Liu J."/>
            <person name="Jones K.M."/>
            <person name="Gansberger K."/>
            <person name="Moffat K."/>
            <person name="Hill J."/>
            <person name="Bera J."/>
            <person name="Fadrosh D."/>
            <person name="Jin S."/>
            <person name="Johri S."/>
            <person name="Kim M."/>
            <person name="Overton L."/>
            <person name="Reardon M."/>
            <person name="Tsitrin T."/>
            <person name="Vuong H."/>
            <person name="Weaver B."/>
            <person name="Ciecko A."/>
            <person name="Tallon L."/>
            <person name="Jackson J."/>
            <person name="Pai G."/>
            <person name="Aken S.V."/>
            <person name="Utterback T."/>
            <person name="Reidmuller S."/>
            <person name="Feldblyum T."/>
            <person name="Hsiao J."/>
            <person name="Zismann V."/>
            <person name="Iobst S."/>
            <person name="de Vazeille A.R."/>
            <person name="Buell C.R."/>
            <person name="Ying K."/>
            <person name="Li Y."/>
            <person name="Lu T."/>
            <person name="Huang Y."/>
            <person name="Zhao Q."/>
            <person name="Feng Q."/>
            <person name="Zhang L."/>
            <person name="Zhu J."/>
            <person name="Weng Q."/>
            <person name="Mu J."/>
            <person name="Lu Y."/>
            <person name="Fan D."/>
            <person name="Liu Y."/>
            <person name="Guan J."/>
            <person name="Zhang Y."/>
            <person name="Yu S."/>
            <person name="Liu X."/>
            <person name="Zhang Y."/>
            <person name="Hong G."/>
            <person name="Han B."/>
            <person name="Choisne N."/>
            <person name="Demange N."/>
            <person name="Orjeda G."/>
            <person name="Samain S."/>
            <person name="Cattolico L."/>
            <person name="Pelletier E."/>
            <person name="Couloux A."/>
            <person name="Segurens B."/>
            <person name="Wincker P."/>
            <person name="D'Hont A."/>
            <person name="Scarpelli C."/>
            <person name="Weissenbach J."/>
            <person name="Salanoubat M."/>
            <person name="Quetier F."/>
            <person name="Yu Y."/>
            <person name="Kim H.R."/>
            <person name="Rambo T."/>
            <person name="Currie J."/>
            <person name="Collura K."/>
            <person name="Luo M."/>
            <person name="Yang T."/>
            <person name="Ammiraju J.S.S."/>
            <person name="Engler F."/>
            <person name="Soderlund C."/>
            <person name="Wing R.A."/>
            <person name="Palmer L.E."/>
            <person name="de la Bastide M."/>
            <person name="Spiegel L."/>
            <person name="Nascimento L."/>
            <person name="Zutavern T."/>
            <person name="O'Shaughnessy A."/>
            <person name="Dike S."/>
            <person name="Dedhia N."/>
            <person name="Preston R."/>
            <person name="Balija V."/>
            <person name="McCombie W.R."/>
            <person name="Chow T."/>
            <person name="Chen H."/>
            <person name="Chung M."/>
            <person name="Chen C."/>
            <person name="Shaw J."/>
            <person name="Wu H."/>
            <person name="Hsiao K."/>
            <person name="Chao Y."/>
            <person name="Chu M."/>
            <person name="Cheng C."/>
            <person name="Hour A."/>
            <person name="Lee P."/>
            <person name="Lin S."/>
            <person name="Lin Y."/>
            <person name="Liou J."/>
            <person name="Liu S."/>
            <person name="Hsing Y."/>
            <person name="Raghuvanshi S."/>
            <person name="Mohanty A."/>
            <person name="Bharti A.K."/>
            <person name="Gaur A."/>
            <person name="Gupta V."/>
            <person name="Kumar D."/>
            <person name="Ravi V."/>
            <person name="Vij S."/>
            <person name="Kapur A."/>
            <person name="Khurana P."/>
            <person name="Khurana P."/>
            <person name="Khurana J.P."/>
            <person name="Tyagi A.K."/>
            <person name="Gaikwad K."/>
            <person name="Singh A."/>
            <person name="Dalal V."/>
            <person name="Srivastava S."/>
            <person name="Dixit A."/>
            <person name="Pal A.K."/>
            <person name="Ghazi I.A."/>
            <person name="Yadav M."/>
            <person name="Pandit A."/>
            <person name="Bhargava A."/>
            <person name="Sureshbabu K."/>
            <person name="Batra K."/>
            <person name="Sharma T.R."/>
            <person name="Mohapatra T."/>
            <person name="Singh N.K."/>
            <person name="Messing J."/>
            <person name="Nelson A.B."/>
            <person name="Fuks G."/>
            <person name="Kavchok S."/>
            <person name="Keizer G."/>
            <person name="Linton E."/>
            <person name="Llaca V."/>
            <person name="Song R."/>
            <person name="Tanyolac B."/>
            <person name="Young S."/>
            <person name="Ho-Il K."/>
            <person name="Hahn J.H."/>
            <person name="Sangsakoo G."/>
            <person name="Vanavichit A."/>
            <person name="de Mattos Luiz.A.T."/>
            <person name="Zimmer P.D."/>
            <person name="Malone G."/>
            <person name="Dellagostin O."/>
            <person name="de Oliveira A.C."/>
            <person name="Bevan M."/>
            <person name="Bancroft I."/>
            <person name="Minx P."/>
            <person name="Cordum H."/>
            <person name="Wilson R."/>
            <person name="Cheng Z."/>
            <person name="Jin W."/>
            <person name="Jiang J."/>
            <person name="Leong S.A."/>
            <person name="Iwama H."/>
            <person name="Gojobori T."/>
            <person name="Itoh T."/>
            <person name="Niimura Y."/>
            <person name="Fujii Y."/>
            <person name="Habara T."/>
            <person name="Sakai H."/>
            <person name="Sato Y."/>
            <person name="Wilson G."/>
            <person name="Kumar K."/>
            <person name="McCouch S."/>
            <person name="Juretic N."/>
            <person name="Hoen D."/>
            <person name="Wright S."/>
            <person name="Bruskiewich R."/>
            <person name="Bureau T."/>
            <person name="Miyao A."/>
            <person name="Hirochika H."/>
            <person name="Nishikawa T."/>
            <person name="Kadowaki K."/>
            <person name="Sugiura M."/>
            <person name="Burr B."/>
            <person name="Sasaki T."/>
        </authorList>
    </citation>
    <scope>NUCLEOTIDE SEQUENCE [LARGE SCALE GENOMIC DNA]</scope>
    <source>
        <strain evidence="2">cv. Nipponbare</strain>
    </source>
</reference>
<dbReference type="Proteomes" id="UP000000763">
    <property type="component" value="Chromosome 11"/>
</dbReference>
<evidence type="ECO:0000313" key="1">
    <source>
        <dbReference type="EMBL" id="AAX92835.1"/>
    </source>
</evidence>
<dbReference type="EMBL" id="AC116368">
    <property type="protein sequence ID" value="AAX92835.1"/>
    <property type="molecule type" value="Genomic_DNA"/>
</dbReference>
<name>Q53Q80_ORYSJ</name>
<evidence type="ECO:0000313" key="2">
    <source>
        <dbReference type="Proteomes" id="UP000000763"/>
    </source>
</evidence>
<dbReference type="AlphaFoldDB" id="Q53Q80"/>
<reference evidence="2" key="2">
    <citation type="journal article" date="2008" name="Nucleic Acids Res.">
        <title>The rice annotation project database (RAP-DB): 2008 update.</title>
        <authorList>
            <consortium name="The rice annotation project (RAP)"/>
        </authorList>
    </citation>
    <scope>GENOME REANNOTATION</scope>
    <source>
        <strain evidence="2">cv. Nipponbare</strain>
    </source>
</reference>
<protein>
    <submittedName>
        <fullName evidence="1">Uncharacterized protein</fullName>
    </submittedName>
</protein>
<organism evidence="1 2">
    <name type="scientific">Oryza sativa subsp. japonica</name>
    <name type="common">Rice</name>
    <dbReference type="NCBI Taxonomy" id="39947"/>
    <lineage>
        <taxon>Eukaryota</taxon>
        <taxon>Viridiplantae</taxon>
        <taxon>Streptophyta</taxon>
        <taxon>Embryophyta</taxon>
        <taxon>Tracheophyta</taxon>
        <taxon>Spermatophyta</taxon>
        <taxon>Magnoliopsida</taxon>
        <taxon>Liliopsida</taxon>
        <taxon>Poales</taxon>
        <taxon>Poaceae</taxon>
        <taxon>BOP clade</taxon>
        <taxon>Oryzoideae</taxon>
        <taxon>Oryzeae</taxon>
        <taxon>Oryzinae</taxon>
        <taxon>Oryza</taxon>
        <taxon>Oryza sativa</taxon>
    </lineage>
</organism>
<sequence>MTSLGVIHLVTFSLTALKHNGNDIPPSLMVDLSAFPSYHLSYPVATYMGYPPPTGTAGYYYGGISTFGAGGTGVFYPGAWWRSSLRIDSH</sequence>
<accession>Q53Q80</accession>
<gene>
    <name evidence="1" type="ordered locus">LOC_Os11g17630</name>
</gene>